<dbReference type="EMBL" id="MK249148">
    <property type="protein sequence ID" value="QCQ84681.1"/>
    <property type="molecule type" value="Genomic_DNA"/>
</dbReference>
<accession>A0A4P8PJR2</accession>
<organism evidence="1">
    <name type="scientific">Blackfly microvirus SF02</name>
    <dbReference type="NCBI Taxonomy" id="2576452"/>
    <lineage>
        <taxon>Viruses</taxon>
        <taxon>Monodnaviria</taxon>
        <taxon>Sangervirae</taxon>
        <taxon>Phixviricota</taxon>
        <taxon>Malgrandaviricetes</taxon>
        <taxon>Petitvirales</taxon>
        <taxon>Microviridae</taxon>
        <taxon>Microvirus</taxon>
    </lineage>
</organism>
<reference evidence="1" key="1">
    <citation type="submission" date="2018-12" db="EMBL/GenBank/DDBJ databases">
        <title>Singled stranded DNA viruses identified in blackflies (Austrosimulium ungulatum) sampled in New Zealand.</title>
        <authorList>
            <person name="Kraberger S."/>
            <person name="Fontenele R.S."/>
            <person name="Schmidlin K."/>
            <person name="Walters M."/>
            <person name="Varsani A."/>
        </authorList>
    </citation>
    <scope>NUCLEOTIDE SEQUENCE [LARGE SCALE GENOMIC DNA]</scope>
    <source>
        <strain evidence="1">044</strain>
    </source>
</reference>
<name>A0A4P8PJR2_9VIRU</name>
<dbReference type="Proteomes" id="UP000322219">
    <property type="component" value="Segment"/>
</dbReference>
<protein>
    <submittedName>
        <fullName evidence="1">Major capsid protein</fullName>
    </submittedName>
</protein>
<proteinExistence type="predicted"/>
<dbReference type="InterPro" id="IPR037002">
    <property type="entry name" value="Microviridae_protein_F_sf"/>
</dbReference>
<dbReference type="Gene3D" id="2.60.169.10">
    <property type="entry name" value="Microviridae F protein"/>
    <property type="match status" value="2"/>
</dbReference>
<sequence length="763" mass="85585">MKNSTIGKISTQKSGYNKSKFNLSHDVNTTCAWSDVQPLLCRAMLPDSKAVVGIESLVRLAPMVAPTFGDARFKTWHEFVAMSDLTRNFDALMAQTRVNRGSASFVPSRLPYTTLFDLSCLALIGSACTLYYNGDGAVFDNIHTWENQRDAGWMQQLFTDLATDIGTTTSQIVDNSLFPSSSPFYGADGFFRFNVTTLLPENHSHRNDVWIPVNRGRGSIAAPYGSYTWGSAVQAFGLDVTMEAADVLIIREYNGHGYAFAFRLSDFGKRIRKALIGCGYELNFDDADTPVSLMPLFALHKAWYELFGLTLFDNYEDTYANKILQRYDNENQSQYQYGVTNLQWLDDFFGFAVELGSMWYTEKTNFVNAHTASLTPNVKDPTLNGSPTMPGFLDVLGASDGYQPASSNIYSPLANIGVDEGDVGKNSHYRTITQNHGQLDSELLKRLYKWTNRNSVVGQRVRDLLIQQGLADYVDECEPRFIGYDDTHINISDVTSMSDTFENGELVTNLGSYGGQGKQYVDSKTFEYEAKEYGYYIALCSIVPEAGFAQGFDMNNYSVDKNSFYQPEFDGLGMEVNPKLAVCADAPISNPRGTLANSLSASFGFVPRLTRFKVMGNRMNGDFNLRSVRANYQPYTLDRIFAINEKRCNFTEVGNTRSGFVTEQFSVSDFPIAGNVWRYIGRYPFLANFNRIFANVGETDKRFNSDVSQLDYTFELGVCQSDNFLVHNVVHFDYYARMLPIEDSFETLEEGNEGKANSSTEKA</sequence>
<dbReference type="GO" id="GO:0005198">
    <property type="term" value="F:structural molecule activity"/>
    <property type="evidence" value="ECO:0007669"/>
    <property type="project" value="InterPro"/>
</dbReference>
<evidence type="ECO:0000313" key="1">
    <source>
        <dbReference type="EMBL" id="QCQ84681.1"/>
    </source>
</evidence>